<evidence type="ECO:0000259" key="10">
    <source>
        <dbReference type="PROSITE" id="PS51387"/>
    </source>
</evidence>
<gene>
    <name evidence="12" type="ORF">EDS130_LOCUS21902</name>
    <name evidence="11" type="ORF">XAT740_LOCUS4430</name>
</gene>
<dbReference type="GO" id="GO:0016020">
    <property type="term" value="C:membrane"/>
    <property type="evidence" value="ECO:0007669"/>
    <property type="project" value="UniProtKB-SubCell"/>
</dbReference>
<evidence type="ECO:0000256" key="5">
    <source>
        <dbReference type="ARBA" id="ARBA00023002"/>
    </source>
</evidence>
<evidence type="ECO:0000256" key="6">
    <source>
        <dbReference type="ARBA" id="ARBA00023136"/>
    </source>
</evidence>
<protein>
    <recommendedName>
        <fullName evidence="2">Delta(24)-sterol reductase</fullName>
        <ecNumber evidence="2">1.3.1.72</ecNumber>
    </recommendedName>
</protein>
<dbReference type="PANTHER" id="PTHR10801">
    <property type="entry name" value="24-DEHYDROCHOLESTEROL REDUCTASE"/>
    <property type="match status" value="1"/>
</dbReference>
<evidence type="ECO:0000313" key="12">
    <source>
        <dbReference type="EMBL" id="CAF1137510.1"/>
    </source>
</evidence>
<dbReference type="Pfam" id="PF01565">
    <property type="entry name" value="FAD_binding_4"/>
    <property type="match status" value="1"/>
</dbReference>
<dbReference type="Gene3D" id="3.40.30.10">
    <property type="entry name" value="Glutaredoxin"/>
    <property type="match status" value="1"/>
</dbReference>
<keyword evidence="3" id="KW-0812">Transmembrane</keyword>
<evidence type="ECO:0000256" key="8">
    <source>
        <dbReference type="ARBA" id="ARBA00052927"/>
    </source>
</evidence>
<dbReference type="PANTHER" id="PTHR10801:SF0">
    <property type="entry name" value="DELTA(24)-STEROL REDUCTASE"/>
    <property type="match status" value="1"/>
</dbReference>
<evidence type="ECO:0000256" key="3">
    <source>
        <dbReference type="ARBA" id="ARBA00022692"/>
    </source>
</evidence>
<dbReference type="EMBL" id="CAJNOJ010000112">
    <property type="protein sequence ID" value="CAF1137510.1"/>
    <property type="molecule type" value="Genomic_DNA"/>
</dbReference>
<dbReference type="InterPro" id="IPR013766">
    <property type="entry name" value="Thioredoxin_domain"/>
</dbReference>
<dbReference type="GO" id="GO:0000246">
    <property type="term" value="F:Delta24(24-1) sterol reductase activity"/>
    <property type="evidence" value="ECO:0007669"/>
    <property type="project" value="TreeGrafter"/>
</dbReference>
<evidence type="ECO:0000313" key="13">
    <source>
        <dbReference type="Proteomes" id="UP000663828"/>
    </source>
</evidence>
<keyword evidence="4" id="KW-1133">Transmembrane helix</keyword>
<comment type="catalytic activity">
    <reaction evidence="7">
        <text>lanosterol + NADPH + H(+) = 24,25-dihydrolanosterol + NADP(+)</text>
        <dbReference type="Rhea" id="RHEA:33919"/>
        <dbReference type="ChEBI" id="CHEBI:15378"/>
        <dbReference type="ChEBI" id="CHEBI:16521"/>
        <dbReference type="ChEBI" id="CHEBI:28113"/>
        <dbReference type="ChEBI" id="CHEBI:57783"/>
        <dbReference type="ChEBI" id="CHEBI:58349"/>
    </reaction>
    <physiologicalReaction direction="left-to-right" evidence="7">
        <dbReference type="Rhea" id="RHEA:33920"/>
    </physiologicalReaction>
</comment>
<dbReference type="SUPFAM" id="SSF56176">
    <property type="entry name" value="FAD-binding/transporter-associated domain-like"/>
    <property type="match status" value="1"/>
</dbReference>
<dbReference type="GO" id="GO:0008202">
    <property type="term" value="P:steroid metabolic process"/>
    <property type="evidence" value="ECO:0007669"/>
    <property type="project" value="TreeGrafter"/>
</dbReference>
<sequence length="649" mass="75530">MRNHSQLHEFLLTIKWAVSVYIRWLYENLLTLMGIKSGKTQSLNVEYVAQTIRERPNGSQIKIQRHERNSPSNSIRHTNTSSITNKTYSVHMGSANLILSIDKSARTVICEPGVTMEELVDALLAYDLVPTVVPEFKNLTVGGILAGAGLESSSFRHGQFSDSLIEATYVLSNGDLITCSPTKDSDLFYGALCSCGTFGLLIRATLRVLDIPFNCFVQCNYHWTKEPIEFISTLDYEHYEVDYIDAIVFSDYSVVITGQRIDESSIPKGERIQRFSRSWDPWYYQHVKKLHDRSRQTVICEYIPLKDYLFRYDRGAFWMGHYPLYPFDDKTQHLPFYLRKLLNLIPFGGYNIISRTLLSPLFTTSALYQRLHASCVSLIADTLLIQDIYIPISQSKQFLTFLQTGQLFTEKDERIEPIWLCPIRSSSTAQKLSPHYTDKDQLFINFGLWSHQYRWQTGSSGGKNASKVLENEAKNLRGRKMLYALSFYSQEQWSTIYDMRWYRQMKKKWDPSYAWGDVWCSHCRRMHPDYEQAATKLSKSLDNPIYLAKLDCTNITEPRCSKRYNIDGFPTLRIYRYGQYHDEELNAFNRTTDELVKTMKALKSMSTQRNMINTQAHGIKDETNKGMVNNFYLWSLIGIFYYILRKFFI</sequence>
<evidence type="ECO:0000313" key="11">
    <source>
        <dbReference type="EMBL" id="CAF0830377.1"/>
    </source>
</evidence>
<evidence type="ECO:0000256" key="4">
    <source>
        <dbReference type="ARBA" id="ARBA00022989"/>
    </source>
</evidence>
<evidence type="ECO:0000313" key="14">
    <source>
        <dbReference type="Proteomes" id="UP000663852"/>
    </source>
</evidence>
<reference evidence="12" key="1">
    <citation type="submission" date="2021-02" db="EMBL/GenBank/DDBJ databases">
        <authorList>
            <person name="Nowell W R."/>
        </authorList>
    </citation>
    <scope>NUCLEOTIDE SEQUENCE</scope>
</reference>
<dbReference type="Proteomes" id="UP000663828">
    <property type="component" value="Unassembled WGS sequence"/>
</dbReference>
<dbReference type="OrthoDB" id="427280at2759"/>
<dbReference type="InterPro" id="IPR036318">
    <property type="entry name" value="FAD-bd_PCMH-like_sf"/>
</dbReference>
<name>A0A814RS00_ADIRI</name>
<evidence type="ECO:0000256" key="1">
    <source>
        <dbReference type="ARBA" id="ARBA00004167"/>
    </source>
</evidence>
<dbReference type="InterPro" id="IPR040165">
    <property type="entry name" value="Diminuto-like"/>
</dbReference>
<feature type="domain" description="Thioredoxin" evidence="9">
    <location>
        <begin position="462"/>
        <end position="604"/>
    </location>
</feature>
<proteinExistence type="predicted"/>
<dbReference type="Pfam" id="PF00085">
    <property type="entry name" value="Thioredoxin"/>
    <property type="match status" value="1"/>
</dbReference>
<dbReference type="GO" id="GO:0050614">
    <property type="term" value="F:Delta24-sterol reductase activity"/>
    <property type="evidence" value="ECO:0007669"/>
    <property type="project" value="UniProtKB-EC"/>
</dbReference>
<dbReference type="GO" id="GO:0071949">
    <property type="term" value="F:FAD binding"/>
    <property type="evidence" value="ECO:0007669"/>
    <property type="project" value="InterPro"/>
</dbReference>
<keyword evidence="5" id="KW-0560">Oxidoreductase</keyword>
<dbReference type="InterPro" id="IPR016169">
    <property type="entry name" value="FAD-bd_PCMH_sub2"/>
</dbReference>
<dbReference type="EMBL" id="CAJNOR010000181">
    <property type="protein sequence ID" value="CAF0830377.1"/>
    <property type="molecule type" value="Genomic_DNA"/>
</dbReference>
<dbReference type="PROSITE" id="PS51387">
    <property type="entry name" value="FAD_PCMH"/>
    <property type="match status" value="1"/>
</dbReference>
<evidence type="ECO:0000256" key="7">
    <source>
        <dbReference type="ARBA" id="ARBA00051033"/>
    </source>
</evidence>
<comment type="caution">
    <text evidence="12">The sequence shown here is derived from an EMBL/GenBank/DDBJ whole genome shotgun (WGS) entry which is preliminary data.</text>
</comment>
<dbReference type="InterPro" id="IPR036249">
    <property type="entry name" value="Thioredoxin-like_sf"/>
</dbReference>
<accession>A0A814RS00</accession>
<evidence type="ECO:0000259" key="9">
    <source>
        <dbReference type="PROSITE" id="PS51352"/>
    </source>
</evidence>
<dbReference type="PROSITE" id="PS51352">
    <property type="entry name" value="THIOREDOXIN_2"/>
    <property type="match status" value="1"/>
</dbReference>
<organism evidence="12 14">
    <name type="scientific">Adineta ricciae</name>
    <name type="common">Rotifer</name>
    <dbReference type="NCBI Taxonomy" id="249248"/>
    <lineage>
        <taxon>Eukaryota</taxon>
        <taxon>Metazoa</taxon>
        <taxon>Spiralia</taxon>
        <taxon>Gnathifera</taxon>
        <taxon>Rotifera</taxon>
        <taxon>Eurotatoria</taxon>
        <taxon>Bdelloidea</taxon>
        <taxon>Adinetida</taxon>
        <taxon>Adinetidae</taxon>
        <taxon>Adineta</taxon>
    </lineage>
</organism>
<evidence type="ECO:0000256" key="2">
    <source>
        <dbReference type="ARBA" id="ARBA00012405"/>
    </source>
</evidence>
<dbReference type="InterPro" id="IPR006094">
    <property type="entry name" value="Oxid_FAD_bind_N"/>
</dbReference>
<dbReference type="Proteomes" id="UP000663852">
    <property type="component" value="Unassembled WGS sequence"/>
</dbReference>
<dbReference type="Gene3D" id="3.30.465.10">
    <property type="match status" value="1"/>
</dbReference>
<dbReference type="SUPFAM" id="SSF52833">
    <property type="entry name" value="Thioredoxin-like"/>
    <property type="match status" value="1"/>
</dbReference>
<dbReference type="AlphaFoldDB" id="A0A814RS00"/>
<comment type="catalytic activity">
    <reaction evidence="8">
        <text>5alpha-cholest-8-en-3beta-ol + NADP(+) = zymosterol + NADPH + H(+)</text>
        <dbReference type="Rhea" id="RHEA:36399"/>
        <dbReference type="ChEBI" id="CHEBI:15378"/>
        <dbReference type="ChEBI" id="CHEBI:16608"/>
        <dbReference type="ChEBI" id="CHEBI:18252"/>
        <dbReference type="ChEBI" id="CHEBI:57783"/>
        <dbReference type="ChEBI" id="CHEBI:58349"/>
        <dbReference type="EC" id="1.3.1.72"/>
    </reaction>
    <physiologicalReaction direction="right-to-left" evidence="8">
        <dbReference type="Rhea" id="RHEA:36401"/>
    </physiologicalReaction>
</comment>
<dbReference type="EC" id="1.3.1.72" evidence="2"/>
<keyword evidence="13" id="KW-1185">Reference proteome</keyword>
<dbReference type="InterPro" id="IPR016166">
    <property type="entry name" value="FAD-bd_PCMH"/>
</dbReference>
<feature type="domain" description="FAD-binding PCMH-type" evidence="10">
    <location>
        <begin position="32"/>
        <end position="211"/>
    </location>
</feature>
<comment type="subcellular location">
    <subcellularLocation>
        <location evidence="1">Membrane</location>
        <topology evidence="1">Single-pass membrane protein</topology>
    </subcellularLocation>
</comment>
<keyword evidence="6" id="KW-0472">Membrane</keyword>
<dbReference type="GO" id="GO:0005737">
    <property type="term" value="C:cytoplasm"/>
    <property type="evidence" value="ECO:0007669"/>
    <property type="project" value="TreeGrafter"/>
</dbReference>